<dbReference type="GO" id="GO:0004222">
    <property type="term" value="F:metalloendopeptidase activity"/>
    <property type="evidence" value="ECO:0007669"/>
    <property type="project" value="UniProtKB-UniRule"/>
</dbReference>
<evidence type="ECO:0000256" key="5">
    <source>
        <dbReference type="ARBA" id="ARBA00023049"/>
    </source>
</evidence>
<comment type="caution">
    <text evidence="6">Lacks conserved residue(s) required for the propagation of feature annotation.</text>
</comment>
<organism evidence="9 10">
    <name type="scientific">Notothenia coriiceps</name>
    <name type="common">black rockcod</name>
    <dbReference type="NCBI Taxonomy" id="8208"/>
    <lineage>
        <taxon>Eukaryota</taxon>
        <taxon>Metazoa</taxon>
        <taxon>Chordata</taxon>
        <taxon>Craniata</taxon>
        <taxon>Vertebrata</taxon>
        <taxon>Euteleostomi</taxon>
        <taxon>Actinopterygii</taxon>
        <taxon>Neopterygii</taxon>
        <taxon>Teleostei</taxon>
        <taxon>Neoteleostei</taxon>
        <taxon>Acanthomorphata</taxon>
        <taxon>Eupercaria</taxon>
        <taxon>Perciformes</taxon>
        <taxon>Notothenioidei</taxon>
        <taxon>Nototheniidae</taxon>
        <taxon>Notothenia</taxon>
    </lineage>
</organism>
<evidence type="ECO:0000256" key="4">
    <source>
        <dbReference type="ARBA" id="ARBA00022833"/>
    </source>
</evidence>
<dbReference type="GO" id="GO:0006508">
    <property type="term" value="P:proteolysis"/>
    <property type="evidence" value="ECO:0007669"/>
    <property type="project" value="UniProtKB-KW"/>
</dbReference>
<feature type="binding site" evidence="6">
    <location>
        <position position="11"/>
    </location>
    <ligand>
        <name>Zn(2+)</name>
        <dbReference type="ChEBI" id="CHEBI:29105"/>
        <note>catalytic</note>
    </ligand>
</feature>
<accession>A0A6I9N5X9</accession>
<dbReference type="KEGG" id="ncc:104946672"/>
<dbReference type="SUPFAM" id="SSF55486">
    <property type="entry name" value="Metalloproteases ('zincins'), catalytic domain"/>
    <property type="match status" value="1"/>
</dbReference>
<protein>
    <recommendedName>
        <fullName evidence="7">Metalloendopeptidase</fullName>
        <ecNumber evidence="7">3.4.24.-</ecNumber>
    </recommendedName>
</protein>
<feature type="binding site" evidence="6">
    <location>
        <position position="17"/>
    </location>
    <ligand>
        <name>Zn(2+)</name>
        <dbReference type="ChEBI" id="CHEBI:29105"/>
        <note>catalytic</note>
    </ligand>
</feature>
<dbReference type="OrthoDB" id="291007at2759"/>
<dbReference type="Proteomes" id="UP000504611">
    <property type="component" value="Unplaced"/>
</dbReference>
<evidence type="ECO:0000313" key="9">
    <source>
        <dbReference type="Proteomes" id="UP000504611"/>
    </source>
</evidence>
<dbReference type="InterPro" id="IPR001506">
    <property type="entry name" value="Peptidase_M12A"/>
</dbReference>
<evidence type="ECO:0000313" key="10">
    <source>
        <dbReference type="RefSeq" id="XP_010770848.1"/>
    </source>
</evidence>
<feature type="active site" evidence="6">
    <location>
        <position position="8"/>
    </location>
</feature>
<feature type="binding site" evidence="6">
    <location>
        <position position="7"/>
    </location>
    <ligand>
        <name>Zn(2+)</name>
        <dbReference type="ChEBI" id="CHEBI:29105"/>
        <note>catalytic</note>
    </ligand>
</feature>
<dbReference type="GO" id="GO:0008270">
    <property type="term" value="F:zinc ion binding"/>
    <property type="evidence" value="ECO:0007669"/>
    <property type="project" value="UniProtKB-UniRule"/>
</dbReference>
<keyword evidence="4 6" id="KW-0862">Zinc</keyword>
<dbReference type="PANTHER" id="PTHR10127:SF780">
    <property type="entry name" value="METALLOENDOPEPTIDASE"/>
    <property type="match status" value="1"/>
</dbReference>
<name>A0A6I9N5X9_9TELE</name>
<evidence type="ECO:0000256" key="7">
    <source>
        <dbReference type="RuleBase" id="RU361183"/>
    </source>
</evidence>
<feature type="domain" description="Peptidase M12A" evidence="8">
    <location>
        <begin position="1"/>
        <end position="120"/>
    </location>
</feature>
<gene>
    <name evidence="10" type="primary">LOC104946672</name>
</gene>
<dbReference type="PANTHER" id="PTHR10127">
    <property type="entry name" value="DISCOIDIN, CUB, EGF, LAMININ , AND ZINC METALLOPROTEASE DOMAIN CONTAINING"/>
    <property type="match status" value="1"/>
</dbReference>
<dbReference type="Gene3D" id="3.40.390.10">
    <property type="entry name" value="Collagenase (Catalytic Domain)"/>
    <property type="match status" value="1"/>
</dbReference>
<sequence length="131" mass="15438">MLGNIVHEILHALGFHHEHTRSDRDQYITVLNQNIMEGKERNFNKQSGETFGLEYNAESIMHYGGSSQKDWRKLNVSSHWRAPQHRGASTYLNKNERHTPYLSFYCFQTDHTYLYVPHCQKGWLLNANTPF</sequence>
<dbReference type="EC" id="3.4.24.-" evidence="7"/>
<evidence type="ECO:0000256" key="6">
    <source>
        <dbReference type="PROSITE-ProRule" id="PRU01211"/>
    </source>
</evidence>
<dbReference type="AlphaFoldDB" id="A0A6I9N5X9"/>
<keyword evidence="3 6" id="KW-0378">Hydrolase</keyword>
<keyword evidence="2 6" id="KW-0479">Metal-binding</keyword>
<keyword evidence="1 6" id="KW-0645">Protease</keyword>
<keyword evidence="9" id="KW-1185">Reference proteome</keyword>
<dbReference type="RefSeq" id="XP_010770848.1">
    <property type="nucleotide sequence ID" value="XM_010772546.1"/>
</dbReference>
<evidence type="ECO:0000256" key="1">
    <source>
        <dbReference type="ARBA" id="ARBA00022670"/>
    </source>
</evidence>
<dbReference type="InterPro" id="IPR024079">
    <property type="entry name" value="MetalloPept_cat_dom_sf"/>
</dbReference>
<evidence type="ECO:0000256" key="2">
    <source>
        <dbReference type="ARBA" id="ARBA00022723"/>
    </source>
</evidence>
<dbReference type="PROSITE" id="PS51864">
    <property type="entry name" value="ASTACIN"/>
    <property type="match status" value="1"/>
</dbReference>
<dbReference type="Pfam" id="PF01400">
    <property type="entry name" value="Astacin"/>
    <property type="match status" value="1"/>
</dbReference>
<dbReference type="GeneID" id="104946672"/>
<evidence type="ECO:0000259" key="8">
    <source>
        <dbReference type="PROSITE" id="PS51864"/>
    </source>
</evidence>
<keyword evidence="5 6" id="KW-0482">Metalloprotease</keyword>
<comment type="cofactor">
    <cofactor evidence="6 7">
        <name>Zn(2+)</name>
        <dbReference type="ChEBI" id="CHEBI:29105"/>
    </cofactor>
    <text evidence="6 7">Binds 1 zinc ion per subunit.</text>
</comment>
<dbReference type="PRINTS" id="PR00480">
    <property type="entry name" value="ASTACIN"/>
</dbReference>
<evidence type="ECO:0000256" key="3">
    <source>
        <dbReference type="ARBA" id="ARBA00022801"/>
    </source>
</evidence>
<proteinExistence type="predicted"/>
<reference evidence="10" key="1">
    <citation type="submission" date="2025-08" db="UniProtKB">
        <authorList>
            <consortium name="RefSeq"/>
        </authorList>
    </citation>
    <scope>IDENTIFICATION</scope>
    <source>
        <tissue evidence="10">Muscle</tissue>
    </source>
</reference>